<evidence type="ECO:0000313" key="3">
    <source>
        <dbReference type="Proteomes" id="UP000307749"/>
    </source>
</evidence>
<dbReference type="OrthoDB" id="7959184at2"/>
<evidence type="ECO:0000256" key="1">
    <source>
        <dbReference type="SAM" id="MobiDB-lite"/>
    </source>
</evidence>
<gene>
    <name evidence="2" type="ORF">B1806_01845</name>
</gene>
<dbReference type="Proteomes" id="UP000307749">
    <property type="component" value="Unassembled WGS sequence"/>
</dbReference>
<keyword evidence="3" id="KW-1185">Reference proteome</keyword>
<evidence type="ECO:0000313" key="2">
    <source>
        <dbReference type="EMBL" id="THD11845.1"/>
    </source>
</evidence>
<proteinExistence type="predicted"/>
<accession>A0A4S3KRV8</accession>
<dbReference type="RefSeq" id="WP_081126193.1">
    <property type="nucleotide sequence ID" value="NZ_LDOS01000001.1"/>
</dbReference>
<dbReference type="EMBL" id="MWQO01000006">
    <property type="protein sequence ID" value="THD11845.1"/>
    <property type="molecule type" value="Genomic_DNA"/>
</dbReference>
<feature type="region of interest" description="Disordered" evidence="1">
    <location>
        <begin position="170"/>
        <end position="194"/>
    </location>
</feature>
<protein>
    <submittedName>
        <fullName evidence="2">Uncharacterized protein</fullName>
    </submittedName>
</protein>
<dbReference type="AlphaFoldDB" id="A0A4S3KRV8"/>
<sequence length="253" mass="27947">MARVRSPNYPSLSLPSAIDAARKIYDKEHTHKADPEVMAKALGYSGMNGASATALSALKKYGLLLDEGKQLKISADALTILVDPKDSVERAKLIVKAAFSPQLFSDLNEQYGETVPSDENMRAYLLKRAFSPSTVDAPIRTYRETMELVSEVKKLYDQAAQEVQDNLLASEQQRESTRNPSGGAPSKQYQSNVNPSMRQDVFSIEEGAVTIEWPAALSVESLKDVEDWLTIVKRKISRSVQKPEANGKPEAEE</sequence>
<reference evidence="2 3" key="1">
    <citation type="submission" date="2017-02" db="EMBL/GenBank/DDBJ databases">
        <title>Whole genome sequencing of Metallibacterium scheffleri DSM 24874 (T).</title>
        <authorList>
            <person name="Kumar S."/>
            <person name="Patil P."/>
            <person name="Patil P.B."/>
        </authorList>
    </citation>
    <scope>NUCLEOTIDE SEQUENCE [LARGE SCALE GENOMIC DNA]</scope>
    <source>
        <strain evidence="2 3">DSM 24874</strain>
    </source>
</reference>
<organism evidence="2 3">
    <name type="scientific">Metallibacterium scheffleri</name>
    <dbReference type="NCBI Taxonomy" id="993689"/>
    <lineage>
        <taxon>Bacteria</taxon>
        <taxon>Pseudomonadati</taxon>
        <taxon>Pseudomonadota</taxon>
        <taxon>Gammaproteobacteria</taxon>
        <taxon>Lysobacterales</taxon>
        <taxon>Rhodanobacteraceae</taxon>
        <taxon>Metallibacterium</taxon>
    </lineage>
</organism>
<comment type="caution">
    <text evidence="2">The sequence shown here is derived from an EMBL/GenBank/DDBJ whole genome shotgun (WGS) entry which is preliminary data.</text>
</comment>
<name>A0A4S3KRV8_9GAMM</name>